<name>A0AAD7RFA3_9TELE</name>
<dbReference type="AlphaFoldDB" id="A0AAD7RFA3"/>
<dbReference type="Proteomes" id="UP001221898">
    <property type="component" value="Unassembled WGS sequence"/>
</dbReference>
<dbReference type="PANTHER" id="PTHR14375">
    <property type="entry name" value="SIMILAR TO RIKEN CDNA 4931414P19"/>
    <property type="match status" value="1"/>
</dbReference>
<dbReference type="InterPro" id="IPR028101">
    <property type="entry name" value="DUF4616"/>
</dbReference>
<evidence type="ECO:0000313" key="2">
    <source>
        <dbReference type="EMBL" id="KAJ8379209.1"/>
    </source>
</evidence>
<feature type="compositionally biased region" description="Basic and acidic residues" evidence="1">
    <location>
        <begin position="14"/>
        <end position="31"/>
    </location>
</feature>
<gene>
    <name evidence="2" type="ORF">AAFF_G00223210</name>
</gene>
<evidence type="ECO:0000256" key="1">
    <source>
        <dbReference type="SAM" id="MobiDB-lite"/>
    </source>
</evidence>
<proteinExistence type="predicted"/>
<dbReference type="PANTHER" id="PTHR14375:SF2">
    <property type="entry name" value="SIMILAR TO RIKEN CDNA 4931414P19"/>
    <property type="match status" value="1"/>
</dbReference>
<dbReference type="EMBL" id="JAINUG010000299">
    <property type="protein sequence ID" value="KAJ8379209.1"/>
    <property type="molecule type" value="Genomic_DNA"/>
</dbReference>
<accession>A0AAD7RFA3</accession>
<sequence>MKRKRRAQNPKIAEAVRRLHNSEGNSRRYEPEQGLSSPRNEADLAVQAEAVKNAARSRQRRKRLLEARQSVLVPDYMDFWRGVTIDLMSDEEDCIQEGSFLTQHQKPQHLLS</sequence>
<organism evidence="2 3">
    <name type="scientific">Aldrovandia affinis</name>
    <dbReference type="NCBI Taxonomy" id="143900"/>
    <lineage>
        <taxon>Eukaryota</taxon>
        <taxon>Metazoa</taxon>
        <taxon>Chordata</taxon>
        <taxon>Craniata</taxon>
        <taxon>Vertebrata</taxon>
        <taxon>Euteleostomi</taxon>
        <taxon>Actinopterygii</taxon>
        <taxon>Neopterygii</taxon>
        <taxon>Teleostei</taxon>
        <taxon>Notacanthiformes</taxon>
        <taxon>Halosauridae</taxon>
        <taxon>Aldrovandia</taxon>
    </lineage>
</organism>
<evidence type="ECO:0000313" key="3">
    <source>
        <dbReference type="Proteomes" id="UP001221898"/>
    </source>
</evidence>
<keyword evidence="3" id="KW-1185">Reference proteome</keyword>
<feature type="region of interest" description="Disordered" evidence="1">
    <location>
        <begin position="1"/>
        <end position="40"/>
    </location>
</feature>
<reference evidence="2" key="1">
    <citation type="journal article" date="2023" name="Science">
        <title>Genome structures resolve the early diversification of teleost fishes.</title>
        <authorList>
            <person name="Parey E."/>
            <person name="Louis A."/>
            <person name="Montfort J."/>
            <person name="Bouchez O."/>
            <person name="Roques C."/>
            <person name="Iampietro C."/>
            <person name="Lluch J."/>
            <person name="Castinel A."/>
            <person name="Donnadieu C."/>
            <person name="Desvignes T."/>
            <person name="Floi Bucao C."/>
            <person name="Jouanno E."/>
            <person name="Wen M."/>
            <person name="Mejri S."/>
            <person name="Dirks R."/>
            <person name="Jansen H."/>
            <person name="Henkel C."/>
            <person name="Chen W.J."/>
            <person name="Zahm M."/>
            <person name="Cabau C."/>
            <person name="Klopp C."/>
            <person name="Thompson A.W."/>
            <person name="Robinson-Rechavi M."/>
            <person name="Braasch I."/>
            <person name="Lecointre G."/>
            <person name="Bobe J."/>
            <person name="Postlethwait J.H."/>
            <person name="Berthelot C."/>
            <person name="Roest Crollius H."/>
            <person name="Guiguen Y."/>
        </authorList>
    </citation>
    <scope>NUCLEOTIDE SEQUENCE</scope>
    <source>
        <strain evidence="2">NC1722</strain>
    </source>
</reference>
<comment type="caution">
    <text evidence="2">The sequence shown here is derived from an EMBL/GenBank/DDBJ whole genome shotgun (WGS) entry which is preliminary data.</text>
</comment>
<protein>
    <submittedName>
        <fullName evidence="2">Uncharacterized protein</fullName>
    </submittedName>
</protein>